<feature type="transmembrane region" description="Helical" evidence="1">
    <location>
        <begin position="21"/>
        <end position="43"/>
    </location>
</feature>
<protein>
    <submittedName>
        <fullName evidence="2">Glycosyltransferase STELLO1</fullName>
    </submittedName>
</protein>
<evidence type="ECO:0000313" key="3">
    <source>
        <dbReference type="Proteomes" id="UP001249851"/>
    </source>
</evidence>
<comment type="caution">
    <text evidence="2">The sequence shown here is derived from an EMBL/GenBank/DDBJ whole genome shotgun (WGS) entry which is preliminary data.</text>
</comment>
<feature type="transmembrane region" description="Helical" evidence="1">
    <location>
        <begin position="492"/>
        <end position="509"/>
    </location>
</feature>
<evidence type="ECO:0000313" key="2">
    <source>
        <dbReference type="EMBL" id="KAK2561371.1"/>
    </source>
</evidence>
<feature type="transmembrane region" description="Helical" evidence="1">
    <location>
        <begin position="467"/>
        <end position="486"/>
    </location>
</feature>
<keyword evidence="1" id="KW-1133">Transmembrane helix</keyword>
<keyword evidence="1" id="KW-0812">Transmembrane</keyword>
<dbReference type="AlphaFoldDB" id="A0AAD9QHD7"/>
<dbReference type="InterPro" id="IPR005049">
    <property type="entry name" value="STL-like"/>
</dbReference>
<keyword evidence="1" id="KW-0472">Membrane</keyword>
<evidence type="ECO:0000256" key="1">
    <source>
        <dbReference type="SAM" id="Phobius"/>
    </source>
</evidence>
<dbReference type="PANTHER" id="PTHR31362:SF0">
    <property type="entry name" value="EXOSTOSIN DOMAIN-CONTAINING PROTEIN-RELATED"/>
    <property type="match status" value="1"/>
</dbReference>
<reference evidence="2" key="2">
    <citation type="journal article" date="2023" name="Science">
        <title>Genomic signatures of disease resistance in endangered staghorn corals.</title>
        <authorList>
            <person name="Vollmer S.V."/>
            <person name="Selwyn J.D."/>
            <person name="Despard B.A."/>
            <person name="Roesel C.L."/>
        </authorList>
    </citation>
    <scope>NUCLEOTIDE SEQUENCE</scope>
    <source>
        <strain evidence="2">K2</strain>
    </source>
</reference>
<reference evidence="2" key="1">
    <citation type="journal article" date="2023" name="G3 (Bethesda)">
        <title>Whole genome assembly and annotation of the endangered Caribbean coral Acropora cervicornis.</title>
        <authorList>
            <person name="Selwyn J.D."/>
            <person name="Vollmer S.V."/>
        </authorList>
    </citation>
    <scope>NUCLEOTIDE SEQUENCE</scope>
    <source>
        <strain evidence="2">K2</strain>
    </source>
</reference>
<dbReference type="EMBL" id="JARQWQ010000033">
    <property type="protein sequence ID" value="KAK2561371.1"/>
    <property type="molecule type" value="Genomic_DNA"/>
</dbReference>
<accession>A0AAD9QHD7</accession>
<gene>
    <name evidence="2" type="ORF">P5673_015879</name>
</gene>
<organism evidence="2 3">
    <name type="scientific">Acropora cervicornis</name>
    <name type="common">Staghorn coral</name>
    <dbReference type="NCBI Taxonomy" id="6130"/>
    <lineage>
        <taxon>Eukaryota</taxon>
        <taxon>Metazoa</taxon>
        <taxon>Cnidaria</taxon>
        <taxon>Anthozoa</taxon>
        <taxon>Hexacorallia</taxon>
        <taxon>Scleractinia</taxon>
        <taxon>Astrocoeniina</taxon>
        <taxon>Acroporidae</taxon>
        <taxon>Acropora</taxon>
    </lineage>
</organism>
<name>A0AAD9QHD7_ACRCE</name>
<keyword evidence="3" id="KW-1185">Reference proteome</keyword>
<dbReference type="PANTHER" id="PTHR31362">
    <property type="entry name" value="GLYCOSYLTRANSFERASE STELLO1-RELATED"/>
    <property type="match status" value="1"/>
</dbReference>
<dbReference type="Pfam" id="PF03385">
    <property type="entry name" value="STELLO"/>
    <property type="match status" value="2"/>
</dbReference>
<proteinExistence type="predicted"/>
<dbReference type="Proteomes" id="UP001249851">
    <property type="component" value="Unassembled WGS sequence"/>
</dbReference>
<sequence length="947" mass="108843">MHFSIANDSFLEMASKARVRFLFVAVIVLIYYNYFHSMLSALFNEPMCKRPMGRNGLPADWSSVKRSYNQLKLNLGWEKIPRKSSPPPEELHDKWIVLTTVSSPTEDVKKLAQIDGWKVVVVGDTKTPADWRHPNCVFLSVEKQKTLGYRIHDLIPYKSYARKNIGYLYAIQHGAKVIYETDDDNFPTSGKITFHLENTGEFYVYKTDSSVVNPYEHFGQSSIWPRGYPLDRIADPPSHTFIKCAEVETPVQQGIVNGDPDVDAIFRLTRKDKDVPLNVEFDADADPVVLPPRTLAPFNSQNTLFLYKGLWAMLLPTSVAFRVTDIWRGYWAQRLLWDIGSHLSFFPPNAVQVRNAHNYLADFTDEQQMNLHSSRFVEFLINWRSDKPDLFGRALDLGVEMYKNDFWEWHDVILTEAWLEDLVSIGYEMPLVQPISKPCKKFVGEETVLQPKEKPSSFLRAGKELQTIKLTTSFVPLLSLTVLSFLHMASKAWLVFFFVANIVLLYYYFHTMQSALSDEPTCKRPTGRNAFPGDWSRTKRSYNQLKLNLGWEKIPRKSSPPTEELHDKWIVLTTVSSPTEDVKKLAKIDGWKVVVVGDTKTPAGWSHPNCVFLSVEKQKTLGYRIHDLIPYKSYARKNIGYLYAIQHGAKVIYETDDDNCPTSGKITFHLENTGEFYVYKTDSSVVNPYEHFGQSSIWPRGYPLDRIADPPSHTFIKCAEVETPIQQGIVNGDPDVDAIFRLTRKDKDVPLNVEFDADADPVVLPPKTLAPFNSQNTLFLYKGLWAMLLPTSVAFRVTDIWRGYWAQRLLWDIGSHLSFFPPNAVQVRNAHNYLADFTDEQQMNLHSSRFVEFLINWRSDKPDLFGRALDLGVEMYKNNFWEWHDVILTEAWLEDLVSIGYEMPLVQPISKPCKKFVGEEIVLQPKEKPSSFLRVGKGLQTIKFTES</sequence>